<proteinExistence type="predicted"/>
<reference evidence="2 3" key="1">
    <citation type="submission" date="2024-07" db="EMBL/GenBank/DDBJ databases">
        <title>The genome sequence of type strain Sediminicola luteus GDMCC 1.2596T.</title>
        <authorList>
            <person name="Liu Y."/>
        </authorList>
    </citation>
    <scope>NUCLEOTIDE SEQUENCE [LARGE SCALE GENOMIC DNA]</scope>
    <source>
        <strain evidence="2 3">GDMCC 1.2596</strain>
    </source>
</reference>
<evidence type="ECO:0000313" key="3">
    <source>
        <dbReference type="Proteomes" id="UP001549773"/>
    </source>
</evidence>
<keyword evidence="3" id="KW-1185">Reference proteome</keyword>
<protein>
    <submittedName>
        <fullName evidence="2">Uncharacterized protein</fullName>
    </submittedName>
</protein>
<gene>
    <name evidence="2" type="ORF">ABXZ32_15490</name>
</gene>
<name>A0ABV2TZW6_9FLAO</name>
<dbReference type="Proteomes" id="UP001549773">
    <property type="component" value="Unassembled WGS sequence"/>
</dbReference>
<evidence type="ECO:0000256" key="1">
    <source>
        <dbReference type="SAM" id="MobiDB-lite"/>
    </source>
</evidence>
<feature type="region of interest" description="Disordered" evidence="1">
    <location>
        <begin position="1"/>
        <end position="23"/>
    </location>
</feature>
<accession>A0ABV2TZW6</accession>
<sequence length="181" mass="21485">MSKTDKLLKRIIPPPTREEREGFSNQKLLAELSPQELENVEKGLIEMLADQDDFLIGETLVFLNSEWSIPGLRDRLKKASSTFEKIKWVSLVNDLRNGNSEMEKIAYEEFQKLEFLYEIDGIVFMDLIKFDSERINKKIEQFVDHKYFLVAHHAKMVLNYKGYADNYDKETVTKKWWEVWK</sequence>
<dbReference type="RefSeq" id="WP_354619595.1">
    <property type="nucleotide sequence ID" value="NZ_JBEWYP010000012.1"/>
</dbReference>
<comment type="caution">
    <text evidence="2">The sequence shown here is derived from an EMBL/GenBank/DDBJ whole genome shotgun (WGS) entry which is preliminary data.</text>
</comment>
<evidence type="ECO:0000313" key="2">
    <source>
        <dbReference type="EMBL" id="MET7030807.1"/>
    </source>
</evidence>
<organism evidence="2 3">
    <name type="scientific">Sediminicola luteus</name>
    <dbReference type="NCBI Taxonomy" id="319238"/>
    <lineage>
        <taxon>Bacteria</taxon>
        <taxon>Pseudomonadati</taxon>
        <taxon>Bacteroidota</taxon>
        <taxon>Flavobacteriia</taxon>
        <taxon>Flavobacteriales</taxon>
        <taxon>Flavobacteriaceae</taxon>
        <taxon>Sediminicola</taxon>
    </lineage>
</organism>
<dbReference type="EMBL" id="JBEWYP010000012">
    <property type="protein sequence ID" value="MET7030807.1"/>
    <property type="molecule type" value="Genomic_DNA"/>
</dbReference>